<protein>
    <submittedName>
        <fullName evidence="1">Uncharacterized protein</fullName>
    </submittedName>
</protein>
<evidence type="ECO:0000313" key="2">
    <source>
        <dbReference type="Proteomes" id="UP000593579"/>
    </source>
</evidence>
<name>A0A7J9BHQ4_GOSGO</name>
<comment type="caution">
    <text evidence="1">The sequence shown here is derived from an EMBL/GenBank/DDBJ whole genome shotgun (WGS) entry which is preliminary data.</text>
</comment>
<keyword evidence="2" id="KW-1185">Reference proteome</keyword>
<dbReference type="AlphaFoldDB" id="A0A7J9BHQ4"/>
<proteinExistence type="predicted"/>
<accession>A0A7J9BHQ4</accession>
<organism evidence="1 2">
    <name type="scientific">Gossypium gossypioides</name>
    <name type="common">Mexican cotton</name>
    <name type="synonym">Selera gossypioides</name>
    <dbReference type="NCBI Taxonomy" id="34282"/>
    <lineage>
        <taxon>Eukaryota</taxon>
        <taxon>Viridiplantae</taxon>
        <taxon>Streptophyta</taxon>
        <taxon>Embryophyta</taxon>
        <taxon>Tracheophyta</taxon>
        <taxon>Spermatophyta</taxon>
        <taxon>Magnoliopsida</taxon>
        <taxon>eudicotyledons</taxon>
        <taxon>Gunneridae</taxon>
        <taxon>Pentapetalae</taxon>
        <taxon>rosids</taxon>
        <taxon>malvids</taxon>
        <taxon>Malvales</taxon>
        <taxon>Malvaceae</taxon>
        <taxon>Malvoideae</taxon>
        <taxon>Gossypium</taxon>
    </lineage>
</organism>
<reference evidence="1 2" key="1">
    <citation type="journal article" date="2019" name="Genome Biol. Evol.">
        <title>Insights into the evolution of the New World diploid cottons (Gossypium, subgenus Houzingenia) based on genome sequencing.</title>
        <authorList>
            <person name="Grover C.E."/>
            <person name="Arick M.A. 2nd"/>
            <person name="Thrash A."/>
            <person name="Conover J.L."/>
            <person name="Sanders W.S."/>
            <person name="Peterson D.G."/>
            <person name="Frelichowski J.E."/>
            <person name="Scheffler J.A."/>
            <person name="Scheffler B.E."/>
            <person name="Wendel J.F."/>
        </authorList>
    </citation>
    <scope>NUCLEOTIDE SEQUENCE [LARGE SCALE GENOMIC DNA]</scope>
    <source>
        <strain evidence="1">5</strain>
        <tissue evidence="1">Leaf</tissue>
    </source>
</reference>
<dbReference type="Proteomes" id="UP000593579">
    <property type="component" value="Unassembled WGS sequence"/>
</dbReference>
<gene>
    <name evidence="1" type="ORF">Gogos_019537</name>
</gene>
<sequence length="40" mass="4965">MDKRYRSLSKILDHPMQMLVFFSLPSSVRLEWVRRLIYDH</sequence>
<dbReference type="EMBL" id="JABEZY010000003">
    <property type="protein sequence ID" value="MBA0735718.1"/>
    <property type="molecule type" value="Genomic_DNA"/>
</dbReference>
<dbReference type="OrthoDB" id="996350at2759"/>
<evidence type="ECO:0000313" key="1">
    <source>
        <dbReference type="EMBL" id="MBA0735718.1"/>
    </source>
</evidence>